<name>A0A1W6N698_9PROT</name>
<proteinExistence type="inferred from homology"/>
<accession>A0A1W6N698</accession>
<dbReference type="NCBIfam" id="TIGR00207">
    <property type="entry name" value="fliG"/>
    <property type="match status" value="1"/>
</dbReference>
<evidence type="ECO:0000256" key="10">
    <source>
        <dbReference type="ARBA" id="ARBA00025598"/>
    </source>
</evidence>
<feature type="domain" description="Flagellar motor switch protein FliG middle" evidence="13">
    <location>
        <begin position="120"/>
        <end position="191"/>
    </location>
</feature>
<feature type="domain" description="Flagellar motor switch protein FliG N-terminal" evidence="14">
    <location>
        <begin position="8"/>
        <end position="110"/>
    </location>
</feature>
<feature type="domain" description="Flagellar motor switch protein FliG C-terminal" evidence="12">
    <location>
        <begin position="220"/>
        <end position="326"/>
    </location>
</feature>
<reference evidence="15 16" key="1">
    <citation type="submission" date="2014-06" db="EMBL/GenBank/DDBJ databases">
        <title>The genome of the endonuclear symbiont Nucleicultrix amoebiphila.</title>
        <authorList>
            <person name="Schulz F."/>
            <person name="Horn M."/>
        </authorList>
    </citation>
    <scope>NUCLEOTIDE SEQUENCE [LARGE SCALE GENOMIC DNA]</scope>
    <source>
        <strain evidence="15 16">FS5</strain>
    </source>
</reference>
<dbReference type="Gene3D" id="1.10.220.30">
    <property type="match status" value="3"/>
</dbReference>
<protein>
    <recommendedName>
        <fullName evidence="4 11">Flagellar motor switch protein FliG</fullName>
    </recommendedName>
</protein>
<dbReference type="RefSeq" id="WP_085784813.1">
    <property type="nucleotide sequence ID" value="NZ_CP008743.1"/>
</dbReference>
<comment type="subcellular location">
    <subcellularLocation>
        <location evidence="1 11">Bacterial flagellum basal body</location>
    </subcellularLocation>
    <subcellularLocation>
        <location evidence="11">Cell inner membrane</location>
        <topology evidence="11">Peripheral membrane protein</topology>
        <orientation evidence="11">Cytoplasmic side</orientation>
    </subcellularLocation>
    <subcellularLocation>
        <location evidence="2">Cell membrane</location>
        <topology evidence="2">Peripheral membrane protein</topology>
        <orientation evidence="2">Cytoplasmic side</orientation>
    </subcellularLocation>
</comment>
<dbReference type="Pfam" id="PF14841">
    <property type="entry name" value="FliG_M"/>
    <property type="match status" value="1"/>
</dbReference>
<dbReference type="GO" id="GO:0003774">
    <property type="term" value="F:cytoskeletal motor activity"/>
    <property type="evidence" value="ECO:0007669"/>
    <property type="project" value="InterPro"/>
</dbReference>
<dbReference type="Pfam" id="PF14842">
    <property type="entry name" value="FliG_N"/>
    <property type="match status" value="1"/>
</dbReference>
<evidence type="ECO:0000259" key="13">
    <source>
        <dbReference type="Pfam" id="PF14841"/>
    </source>
</evidence>
<evidence type="ECO:0000256" key="8">
    <source>
        <dbReference type="ARBA" id="ARBA00023136"/>
    </source>
</evidence>
<sequence length="338" mass="37919">MSKAEEKINGTEKAAIFMLSLNKERATKILERLAESEVRELSHKMATLGSVKSKLVEAIYGEFIQRFFKTGGTITGGVESTERFLASIFDERKVRDILSDISGPAGRTMWDKLSNVNEDFLANYLKNENPQIVAVILSKIRPAHSARVFSMLPDEFAIEVVLRMLHMESVSSEVLENVEKTLRNEFMANLSRTSQSNPYEHMAEVFNAFDRSTESRFMTALEQKNTESAEKIRALMFTFDDLIKLDAAGIQTLIRVIDKSKLALALKGTTDTVKELFFKNMSERAGKLLKEDMESLGMVRLKAVDEAQQEIINQTKELAAKGEITISSGTEEADELVG</sequence>
<evidence type="ECO:0000256" key="3">
    <source>
        <dbReference type="ARBA" id="ARBA00010299"/>
    </source>
</evidence>
<keyword evidence="7 11" id="KW-0283">Flagellar rotation</keyword>
<dbReference type="GO" id="GO:0009425">
    <property type="term" value="C:bacterial-type flagellum basal body"/>
    <property type="evidence" value="ECO:0007669"/>
    <property type="project" value="UniProtKB-SubCell"/>
</dbReference>
<keyword evidence="5 11" id="KW-1003">Cell membrane</keyword>
<evidence type="ECO:0000256" key="9">
    <source>
        <dbReference type="ARBA" id="ARBA00023143"/>
    </source>
</evidence>
<dbReference type="EMBL" id="CP008743">
    <property type="protein sequence ID" value="ARN85266.1"/>
    <property type="molecule type" value="Genomic_DNA"/>
</dbReference>
<keyword evidence="11" id="KW-0997">Cell inner membrane</keyword>
<dbReference type="InterPro" id="IPR011002">
    <property type="entry name" value="FliG_a-hlx"/>
</dbReference>
<keyword evidence="15" id="KW-0282">Flagellum</keyword>
<keyword evidence="8 11" id="KW-0472">Membrane</keyword>
<evidence type="ECO:0000256" key="2">
    <source>
        <dbReference type="ARBA" id="ARBA00004413"/>
    </source>
</evidence>
<gene>
    <name evidence="15" type="ORF">GQ61_08155</name>
</gene>
<dbReference type="Pfam" id="PF01706">
    <property type="entry name" value="FliG_C"/>
    <property type="match status" value="1"/>
</dbReference>
<dbReference type="STRING" id="1414854.GQ61_08155"/>
<dbReference type="GO" id="GO:0071973">
    <property type="term" value="P:bacterial-type flagellum-dependent cell motility"/>
    <property type="evidence" value="ECO:0007669"/>
    <property type="project" value="InterPro"/>
</dbReference>
<evidence type="ECO:0000256" key="5">
    <source>
        <dbReference type="ARBA" id="ARBA00022475"/>
    </source>
</evidence>
<dbReference type="PANTHER" id="PTHR30534">
    <property type="entry name" value="FLAGELLAR MOTOR SWITCH PROTEIN FLIG"/>
    <property type="match status" value="1"/>
</dbReference>
<keyword evidence="15" id="KW-0966">Cell projection</keyword>
<dbReference type="GO" id="GO:0005886">
    <property type="term" value="C:plasma membrane"/>
    <property type="evidence" value="ECO:0007669"/>
    <property type="project" value="UniProtKB-SubCell"/>
</dbReference>
<evidence type="ECO:0000256" key="7">
    <source>
        <dbReference type="ARBA" id="ARBA00022779"/>
    </source>
</evidence>
<dbReference type="KEGG" id="naf:GQ61_08155"/>
<dbReference type="GO" id="GO:0006935">
    <property type="term" value="P:chemotaxis"/>
    <property type="evidence" value="ECO:0007669"/>
    <property type="project" value="UniProtKB-KW"/>
</dbReference>
<evidence type="ECO:0000259" key="12">
    <source>
        <dbReference type="Pfam" id="PF01706"/>
    </source>
</evidence>
<dbReference type="PIRSF" id="PIRSF003161">
    <property type="entry name" value="FliG"/>
    <property type="match status" value="1"/>
</dbReference>
<dbReference type="InterPro" id="IPR000090">
    <property type="entry name" value="Flg_Motor_Flig"/>
</dbReference>
<comment type="similarity">
    <text evidence="3 11">Belongs to the FliG family.</text>
</comment>
<dbReference type="InterPro" id="IPR028263">
    <property type="entry name" value="FliG_N"/>
</dbReference>
<dbReference type="InterPro" id="IPR023087">
    <property type="entry name" value="Flg_Motor_Flig_C"/>
</dbReference>
<keyword evidence="16" id="KW-1185">Reference proteome</keyword>
<dbReference type="PANTHER" id="PTHR30534:SF0">
    <property type="entry name" value="FLAGELLAR MOTOR SWITCH PROTEIN FLIG"/>
    <property type="match status" value="1"/>
</dbReference>
<keyword evidence="9 11" id="KW-0975">Bacterial flagellum</keyword>
<evidence type="ECO:0000313" key="15">
    <source>
        <dbReference type="EMBL" id="ARN85266.1"/>
    </source>
</evidence>
<keyword evidence="15" id="KW-0969">Cilium</keyword>
<evidence type="ECO:0000256" key="6">
    <source>
        <dbReference type="ARBA" id="ARBA00022500"/>
    </source>
</evidence>
<evidence type="ECO:0000259" key="14">
    <source>
        <dbReference type="Pfam" id="PF14842"/>
    </source>
</evidence>
<dbReference type="InterPro" id="IPR032779">
    <property type="entry name" value="FliG_M"/>
</dbReference>
<dbReference type="OrthoDB" id="9780302at2"/>
<comment type="function">
    <text evidence="10 11">FliG is one of three proteins (FliG, FliN, FliM) that forms the rotor-mounted switch complex (C ring), located at the base of the basal body. This complex interacts with the CheY and CheZ chemotaxis proteins, in addition to contacting components of the motor that determine the direction of flagellar rotation.</text>
</comment>
<evidence type="ECO:0000256" key="1">
    <source>
        <dbReference type="ARBA" id="ARBA00004117"/>
    </source>
</evidence>
<evidence type="ECO:0000256" key="4">
    <source>
        <dbReference type="ARBA" id="ARBA00021870"/>
    </source>
</evidence>
<keyword evidence="6 11" id="KW-0145">Chemotaxis</keyword>
<dbReference type="SUPFAM" id="SSF48029">
    <property type="entry name" value="FliG"/>
    <property type="match status" value="2"/>
</dbReference>
<evidence type="ECO:0000256" key="11">
    <source>
        <dbReference type="PIRNR" id="PIRNR003161"/>
    </source>
</evidence>
<dbReference type="AlphaFoldDB" id="A0A1W6N698"/>
<evidence type="ECO:0000313" key="16">
    <source>
        <dbReference type="Proteomes" id="UP000237351"/>
    </source>
</evidence>
<dbReference type="Proteomes" id="UP000237351">
    <property type="component" value="Chromosome"/>
</dbReference>
<organism evidence="15 16">
    <name type="scientific">Candidatus Nucleicultrix amoebiphila FS5</name>
    <dbReference type="NCBI Taxonomy" id="1414854"/>
    <lineage>
        <taxon>Bacteria</taxon>
        <taxon>Pseudomonadati</taxon>
        <taxon>Pseudomonadota</taxon>
        <taxon>Alphaproteobacteria</taxon>
        <taxon>Holosporales</taxon>
        <taxon>Candidatus Nucleicultricaceae</taxon>
        <taxon>Candidatus Nucleicultrix</taxon>
    </lineage>
</organism>
<dbReference type="PRINTS" id="PR00954">
    <property type="entry name" value="FLGMOTORFLIG"/>
</dbReference>